<sequence length="142" mass="14080">MPSRTRSALVAAATAVALLGAPAAATAAAPDACCLLYTETGAGASGRPYFYLEGAPGTVLTDKISITNPGARPRTVRLRGTDADGAESRGGAGDAGAWLSLASKTVEVPPHTRADVPFTVTVPADAVPGDHPGAIVVSGDGR</sequence>
<name>A0ABR5JE30_9ACTN</name>
<feature type="region of interest" description="Disordered" evidence="1">
    <location>
        <begin position="70"/>
        <end position="94"/>
    </location>
</feature>
<reference evidence="3 4" key="1">
    <citation type="submission" date="2015-07" db="EMBL/GenBank/DDBJ databases">
        <authorList>
            <person name="Ju K.-S."/>
            <person name="Doroghazi J.R."/>
            <person name="Metcalf W.W."/>
        </authorList>
    </citation>
    <scope>NUCLEOTIDE SEQUENCE [LARGE SCALE GENOMIC DNA]</scope>
    <source>
        <strain evidence="3 4">NRRL B-3589</strain>
    </source>
</reference>
<proteinExistence type="predicted"/>
<comment type="caution">
    <text evidence="3">The sequence shown here is derived from an EMBL/GenBank/DDBJ whole genome shotgun (WGS) entry which is preliminary data.</text>
</comment>
<keyword evidence="2" id="KW-0732">Signal</keyword>
<keyword evidence="4" id="KW-1185">Reference proteome</keyword>
<accession>A0ABR5JE30</accession>
<evidence type="ECO:0000256" key="1">
    <source>
        <dbReference type="SAM" id="MobiDB-lite"/>
    </source>
</evidence>
<feature type="non-terminal residue" evidence="3">
    <location>
        <position position="142"/>
    </location>
</feature>
<gene>
    <name evidence="3" type="ORF">ADK38_01645</name>
</gene>
<evidence type="ECO:0000256" key="2">
    <source>
        <dbReference type="SAM" id="SignalP"/>
    </source>
</evidence>
<protein>
    <submittedName>
        <fullName evidence="3">Uncharacterized protein</fullName>
    </submittedName>
</protein>
<dbReference type="EMBL" id="LGUT01000122">
    <property type="protein sequence ID" value="KOG91713.1"/>
    <property type="molecule type" value="Genomic_DNA"/>
</dbReference>
<feature type="chain" id="PRO_5045714110" evidence="2">
    <location>
        <begin position="28"/>
        <end position="142"/>
    </location>
</feature>
<feature type="signal peptide" evidence="2">
    <location>
        <begin position="1"/>
        <end position="27"/>
    </location>
</feature>
<dbReference type="Proteomes" id="UP000037020">
    <property type="component" value="Unassembled WGS sequence"/>
</dbReference>
<evidence type="ECO:0000313" key="4">
    <source>
        <dbReference type="Proteomes" id="UP000037020"/>
    </source>
</evidence>
<evidence type="ECO:0000313" key="3">
    <source>
        <dbReference type="EMBL" id="KOG91713.1"/>
    </source>
</evidence>
<organism evidence="3 4">
    <name type="scientific">Streptomyces varsoviensis</name>
    <dbReference type="NCBI Taxonomy" id="67373"/>
    <lineage>
        <taxon>Bacteria</taxon>
        <taxon>Bacillati</taxon>
        <taxon>Actinomycetota</taxon>
        <taxon>Actinomycetes</taxon>
        <taxon>Kitasatosporales</taxon>
        <taxon>Streptomycetaceae</taxon>
        <taxon>Streptomyces</taxon>
    </lineage>
</organism>